<dbReference type="PATRIC" id="fig|874156.12.peg.2355"/>
<organism evidence="4 5">
    <name type="scientific">Aurantiacibacter marinus</name>
    <dbReference type="NCBI Taxonomy" id="874156"/>
    <lineage>
        <taxon>Bacteria</taxon>
        <taxon>Pseudomonadati</taxon>
        <taxon>Pseudomonadota</taxon>
        <taxon>Alphaproteobacteria</taxon>
        <taxon>Sphingomonadales</taxon>
        <taxon>Erythrobacteraceae</taxon>
        <taxon>Aurantiacibacter</taxon>
    </lineage>
</organism>
<evidence type="ECO:0000256" key="1">
    <source>
        <dbReference type="SAM" id="SignalP"/>
    </source>
</evidence>
<dbReference type="InterPro" id="IPR050491">
    <property type="entry name" value="AmpC-like"/>
</dbReference>
<dbReference type="Pfam" id="PF11954">
    <property type="entry name" value="DUF3471"/>
    <property type="match status" value="1"/>
</dbReference>
<evidence type="ECO:0008006" key="6">
    <source>
        <dbReference type="Google" id="ProtNLM"/>
    </source>
</evidence>
<dbReference type="InterPro" id="IPR012338">
    <property type="entry name" value="Beta-lactam/transpept-like"/>
</dbReference>
<evidence type="ECO:0000313" key="5">
    <source>
        <dbReference type="Proteomes" id="UP000053455"/>
    </source>
</evidence>
<dbReference type="Gene3D" id="2.40.128.600">
    <property type="match status" value="1"/>
</dbReference>
<feature type="domain" description="Peptidase S12 Pab87-related C-terminal" evidence="3">
    <location>
        <begin position="430"/>
        <end position="532"/>
    </location>
</feature>
<dbReference type="InterPro" id="IPR021860">
    <property type="entry name" value="Peptidase_S12_Pab87-rel_C"/>
</dbReference>
<dbReference type="OrthoDB" id="5377981at2"/>
<evidence type="ECO:0000259" key="3">
    <source>
        <dbReference type="Pfam" id="PF11954"/>
    </source>
</evidence>
<dbReference type="Pfam" id="PF00144">
    <property type="entry name" value="Beta-lactamase"/>
    <property type="match status" value="1"/>
</dbReference>
<dbReference type="InterPro" id="IPR001466">
    <property type="entry name" value="Beta-lactam-related"/>
</dbReference>
<dbReference type="RefSeq" id="WP_047094172.1">
    <property type="nucleotide sequence ID" value="NZ_LBHU01000003.1"/>
</dbReference>
<name>A0A0H0XMN2_9SPHN</name>
<sequence>MISIAKWGSFAALVTGLGACAHAPVAQPVDSATTIIAAPAVNFDVEVARTMAAYDSTGMVAAVMIDGETVYEGAFGLAEEGTDRPVTTDMLFPIASISKAFTTTALAILVDRGDIEWDEPIRTYIPEFSMWDPWVSENFTVRDALTHRSGLPLGAGDLLIWPDGDAEPEDVIAALPHLRPSTGFRSGYAYDNLLYVVAGEIVERVSGQSWADFVTAELLSPIGMDNCAAQRDRIPEGAPLVTGHERAAGADDGVPTDPRLNFSPTWSAAGGIYCPAGEMMEWGKFWLDGGVTADGQRLISQNQARELLQGVTPQSPRGGLQASGSSNLALYALGWSVHDFEGTLAVGHGGGAPGVVSNFLILPEHSIVIFSATNDYRGAASTFNYHVANELVGRPENDFIGDWGAQFAAAEARGAALITATADTPDEGPAPSPSLPLAAYVGAYQDPWYGEVRISDTAEGLFIDMSRSEILDGQLTHVDGNRFAAFWPDSSLKADAFVDFSVVDGQVTGMTMRAISDLTDFSYDFHDLQLERIAE</sequence>
<keyword evidence="5" id="KW-1185">Reference proteome</keyword>
<feature type="signal peptide" evidence="1">
    <location>
        <begin position="1"/>
        <end position="23"/>
    </location>
</feature>
<feature type="domain" description="Beta-lactamase-related" evidence="2">
    <location>
        <begin position="47"/>
        <end position="378"/>
    </location>
</feature>
<evidence type="ECO:0000259" key="2">
    <source>
        <dbReference type="Pfam" id="PF00144"/>
    </source>
</evidence>
<dbReference type="SUPFAM" id="SSF56601">
    <property type="entry name" value="beta-lactamase/transpeptidase-like"/>
    <property type="match status" value="1"/>
</dbReference>
<feature type="chain" id="PRO_5002588842" description="Beta-lactamase" evidence="1">
    <location>
        <begin position="24"/>
        <end position="535"/>
    </location>
</feature>
<dbReference type="EMBL" id="LBHU01000003">
    <property type="protein sequence ID" value="KLI63281.1"/>
    <property type="molecule type" value="Genomic_DNA"/>
</dbReference>
<dbReference type="PANTHER" id="PTHR46825">
    <property type="entry name" value="D-ALANYL-D-ALANINE-CARBOXYPEPTIDASE/ENDOPEPTIDASE AMPH"/>
    <property type="match status" value="1"/>
</dbReference>
<dbReference type="Proteomes" id="UP000053455">
    <property type="component" value="Unassembled WGS sequence"/>
</dbReference>
<dbReference type="PROSITE" id="PS51257">
    <property type="entry name" value="PROKAR_LIPOPROTEIN"/>
    <property type="match status" value="1"/>
</dbReference>
<gene>
    <name evidence="4" type="ORF">AAV99_11480</name>
</gene>
<proteinExistence type="predicted"/>
<reference evidence="4 5" key="1">
    <citation type="submission" date="2015-04" db="EMBL/GenBank/DDBJ databases">
        <title>The draft genome sequence of Erythrobacter marinus HWDM-33.</title>
        <authorList>
            <person name="Zhuang L."/>
            <person name="Liu Y."/>
            <person name="Shao Z."/>
        </authorList>
    </citation>
    <scope>NUCLEOTIDE SEQUENCE [LARGE SCALE GENOMIC DNA]</scope>
    <source>
        <strain evidence="4 5">HWDM-33</strain>
    </source>
</reference>
<dbReference type="STRING" id="874156.GCA_001021555_02138"/>
<protein>
    <recommendedName>
        <fullName evidence="6">Beta-lactamase</fullName>
    </recommendedName>
</protein>
<dbReference type="Gene3D" id="3.40.710.10">
    <property type="entry name" value="DD-peptidase/beta-lactamase superfamily"/>
    <property type="match status" value="1"/>
</dbReference>
<evidence type="ECO:0000313" key="4">
    <source>
        <dbReference type="EMBL" id="KLI63281.1"/>
    </source>
</evidence>
<keyword evidence="1" id="KW-0732">Signal</keyword>
<dbReference type="PANTHER" id="PTHR46825:SF15">
    <property type="entry name" value="BETA-LACTAMASE-RELATED DOMAIN-CONTAINING PROTEIN"/>
    <property type="match status" value="1"/>
</dbReference>
<accession>A0A0H0XMN2</accession>
<comment type="caution">
    <text evidence="4">The sequence shown here is derived from an EMBL/GenBank/DDBJ whole genome shotgun (WGS) entry which is preliminary data.</text>
</comment>
<dbReference type="AlphaFoldDB" id="A0A0H0XMN2"/>